<reference evidence="2" key="1">
    <citation type="journal article" date="2019" name="Int. J. Syst. Evol. Microbiol.">
        <title>The Global Catalogue of Microorganisms (GCM) 10K type strain sequencing project: providing services to taxonomists for standard genome sequencing and annotation.</title>
        <authorList>
            <consortium name="The Broad Institute Genomics Platform"/>
            <consortium name="The Broad Institute Genome Sequencing Center for Infectious Disease"/>
            <person name="Wu L."/>
            <person name="Ma J."/>
        </authorList>
    </citation>
    <scope>NUCLEOTIDE SEQUENCE [LARGE SCALE GENOMIC DNA]</scope>
    <source>
        <strain evidence="2">CCM 7491</strain>
    </source>
</reference>
<dbReference type="RefSeq" id="WP_380798689.1">
    <property type="nucleotide sequence ID" value="NZ_JBHRVU010000005.1"/>
</dbReference>
<evidence type="ECO:0008006" key="3">
    <source>
        <dbReference type="Google" id="ProtNLM"/>
    </source>
</evidence>
<comment type="caution">
    <text evidence="1">The sequence shown here is derived from an EMBL/GenBank/DDBJ whole genome shotgun (WGS) entry which is preliminary data.</text>
</comment>
<evidence type="ECO:0000313" key="1">
    <source>
        <dbReference type="EMBL" id="MFC3443805.1"/>
    </source>
</evidence>
<proteinExistence type="predicted"/>
<dbReference type="EMBL" id="JBHRVU010000005">
    <property type="protein sequence ID" value="MFC3443805.1"/>
    <property type="molecule type" value="Genomic_DNA"/>
</dbReference>
<dbReference type="Proteomes" id="UP001595681">
    <property type="component" value="Unassembled WGS sequence"/>
</dbReference>
<protein>
    <recommendedName>
        <fullName evidence="3">Baseplate protein J-like domain-containing protein</fullName>
    </recommendedName>
</protein>
<evidence type="ECO:0000313" key="2">
    <source>
        <dbReference type="Proteomes" id="UP001595681"/>
    </source>
</evidence>
<organism evidence="1 2">
    <name type="scientific">Sphingobium rhizovicinum</name>
    <dbReference type="NCBI Taxonomy" id="432308"/>
    <lineage>
        <taxon>Bacteria</taxon>
        <taxon>Pseudomonadati</taxon>
        <taxon>Pseudomonadota</taxon>
        <taxon>Alphaproteobacteria</taxon>
        <taxon>Sphingomonadales</taxon>
        <taxon>Sphingomonadaceae</taxon>
        <taxon>Sphingobium</taxon>
    </lineage>
</organism>
<keyword evidence="2" id="KW-1185">Reference proteome</keyword>
<accession>A0ABV7NKD3</accession>
<name>A0ABV7NKD3_9SPHN</name>
<gene>
    <name evidence="1" type="ORF">ACFOKF_21885</name>
</gene>
<sequence>MSGCGDSIDPQKLVREGMSQDGRRIAVLNPANVPVDPGSVARDIVFARGYTRLLRYFNADGTVDGDWSALFGGDPAVPLAIAAIEDVESYKQAVRSWFDFLDNLANEADEDGLIERFGYVFDSVGGVARGLDALTLSLPETMPLRATLGNMIAAQLAPALARLITYYKAGETLAIIDPADPKPPLRILEQPVGKFGTLLTDGLSDVWSRGAAWSAHVAGIAEDASVYGSGSGVFTRINHCTRHTLFRSVYDQFLKGLARLTADAGPALETALSKWDGHAPHYALFLAFLRLFEHVREAANSLTGRHLDFYYRSILMLKEQPAAPGHAHLLAELARQSDSHRFAPGLGFRAGKDGAGKDAFFANVRDMVANRAQVATLSTFYRHGGELVNGGALDQGRIFAAPVAGPLPPADQPWHSFFRKTYIDGALKDIAMPPAEIGFAVASHYLLMAEGPRRIELIFTVEGYAGQTGAEFREDISCLITTSEAWLEKPAVTFTAFSATSMKLTVDLTGADAPITPYVAGVHGRGFDTDLPMLLVVLRQDRARPYAYSALQTIMATQVAISVTADAVKALALSNDFGPVDPSKPFQPFGASPVAGSSLVIGSKEVFQKKLSTLEVSISWLTSPVVFTGTTVPTVSMSLLNAGTWSDATAPNPAIALTASPLTLSNSVSADLSKPVLDRPDFTLNAPFSISARQGFVRLRLSGDIGQGGYQTALINHIVQQLTTAPPQPPVGPTATSVTLKYTAQATLLLGTVAADAFRNRPARFFHLAPFGAVERHPALDGGSNVPLLPQFAIRQGNASVQSEAEFYIGISGLAPPQSLSLLFQVADGTANPLAVKPARHIDWSYMRGNQWVSLKTSEVQDETAGLVKSGIVALAIPQDAMSDNRLMPAGQHWLRLAVSTKSDAVCALRLVAAQALEVVFADRGNAADFSATPLPQGTVAKLERPDSAVKAISQPFTGFGGRGAEPPDAFRTRVSERLRHKDRSIVLWDYEHLILQAFPLIYKVKCLNHTQYEPNESGTGIYRELAPGHVTIVTIPDLKAQQQINPLKPYTSLGMLEEIAAYLRQRSSCFAQLHVRNPQFEEIRVRFAVRLYDGYDESFYGGLLREAITRFLSPWAFGEAPPPSFGGRVHKSALIGFVEAQPYVDYVADFQLFQDIGTAKGTVDLDQAEASRAVSVLVSAPAAEHRIVILHPDAEAGLAERCGCDA</sequence>